<name>S7RNW6_GLOTA</name>
<evidence type="ECO:0000256" key="1">
    <source>
        <dbReference type="SAM" id="MobiDB-lite"/>
    </source>
</evidence>
<dbReference type="InterPro" id="IPR036249">
    <property type="entry name" value="Thioredoxin-like_sf"/>
</dbReference>
<accession>S7RNW6</accession>
<feature type="compositionally biased region" description="Basic and acidic residues" evidence="1">
    <location>
        <begin position="318"/>
        <end position="335"/>
    </location>
</feature>
<proteinExistence type="predicted"/>
<dbReference type="OrthoDB" id="427280at2759"/>
<feature type="domain" description="Thioredoxin" evidence="3">
    <location>
        <begin position="17"/>
        <end position="158"/>
    </location>
</feature>
<dbReference type="AlphaFoldDB" id="S7RNW6"/>
<dbReference type="Proteomes" id="UP000030669">
    <property type="component" value="Unassembled WGS sequence"/>
</dbReference>
<feature type="region of interest" description="Disordered" evidence="1">
    <location>
        <begin position="255"/>
        <end position="335"/>
    </location>
</feature>
<protein>
    <submittedName>
        <fullName evidence="4">Thioredoxin-like protein</fullName>
    </submittedName>
</protein>
<dbReference type="GO" id="GO:0005788">
    <property type="term" value="C:endoplasmic reticulum lumen"/>
    <property type="evidence" value="ECO:0007669"/>
    <property type="project" value="TreeGrafter"/>
</dbReference>
<keyword evidence="2" id="KW-0732">Signal</keyword>
<dbReference type="PANTHER" id="PTHR45815">
    <property type="entry name" value="PROTEIN DISULFIDE-ISOMERASE A6"/>
    <property type="match status" value="1"/>
</dbReference>
<evidence type="ECO:0000313" key="5">
    <source>
        <dbReference type="Proteomes" id="UP000030669"/>
    </source>
</evidence>
<gene>
    <name evidence="4" type="ORF">GLOTRDRAFT_115567</name>
</gene>
<dbReference type="RefSeq" id="XP_007864991.1">
    <property type="nucleotide sequence ID" value="XM_007866800.1"/>
</dbReference>
<dbReference type="HOGENOM" id="CLU_059951_1_0_1"/>
<keyword evidence="5" id="KW-1185">Reference proteome</keyword>
<dbReference type="Gene3D" id="3.40.30.10">
    <property type="entry name" value="Glutaredoxin"/>
    <property type="match status" value="2"/>
</dbReference>
<dbReference type="SUPFAM" id="SSF52833">
    <property type="entry name" value="Thioredoxin-like"/>
    <property type="match status" value="1"/>
</dbReference>
<organism evidence="4 5">
    <name type="scientific">Gloeophyllum trabeum (strain ATCC 11539 / FP-39264 / Madison 617)</name>
    <name type="common">Brown rot fungus</name>
    <dbReference type="NCBI Taxonomy" id="670483"/>
    <lineage>
        <taxon>Eukaryota</taxon>
        <taxon>Fungi</taxon>
        <taxon>Dikarya</taxon>
        <taxon>Basidiomycota</taxon>
        <taxon>Agaricomycotina</taxon>
        <taxon>Agaricomycetes</taxon>
        <taxon>Gloeophyllales</taxon>
        <taxon>Gloeophyllaceae</taxon>
        <taxon>Gloeophyllum</taxon>
    </lineage>
</organism>
<dbReference type="PRINTS" id="PR00421">
    <property type="entry name" value="THIOREDOXIN"/>
</dbReference>
<feature type="signal peptide" evidence="2">
    <location>
        <begin position="1"/>
        <end position="20"/>
    </location>
</feature>
<evidence type="ECO:0000259" key="3">
    <source>
        <dbReference type="PROSITE" id="PS51352"/>
    </source>
</evidence>
<dbReference type="Pfam" id="PF00085">
    <property type="entry name" value="Thioredoxin"/>
    <property type="match status" value="1"/>
</dbReference>
<reference evidence="4 5" key="1">
    <citation type="journal article" date="2012" name="Science">
        <title>The Paleozoic origin of enzymatic lignin decomposition reconstructed from 31 fungal genomes.</title>
        <authorList>
            <person name="Floudas D."/>
            <person name="Binder M."/>
            <person name="Riley R."/>
            <person name="Barry K."/>
            <person name="Blanchette R.A."/>
            <person name="Henrissat B."/>
            <person name="Martinez A.T."/>
            <person name="Otillar R."/>
            <person name="Spatafora J.W."/>
            <person name="Yadav J.S."/>
            <person name="Aerts A."/>
            <person name="Benoit I."/>
            <person name="Boyd A."/>
            <person name="Carlson A."/>
            <person name="Copeland A."/>
            <person name="Coutinho P.M."/>
            <person name="de Vries R.P."/>
            <person name="Ferreira P."/>
            <person name="Findley K."/>
            <person name="Foster B."/>
            <person name="Gaskell J."/>
            <person name="Glotzer D."/>
            <person name="Gorecki P."/>
            <person name="Heitman J."/>
            <person name="Hesse C."/>
            <person name="Hori C."/>
            <person name="Igarashi K."/>
            <person name="Jurgens J.A."/>
            <person name="Kallen N."/>
            <person name="Kersten P."/>
            <person name="Kohler A."/>
            <person name="Kuees U."/>
            <person name="Kumar T.K.A."/>
            <person name="Kuo A."/>
            <person name="LaButti K."/>
            <person name="Larrondo L.F."/>
            <person name="Lindquist E."/>
            <person name="Ling A."/>
            <person name="Lombard V."/>
            <person name="Lucas S."/>
            <person name="Lundell T."/>
            <person name="Martin R."/>
            <person name="McLaughlin D.J."/>
            <person name="Morgenstern I."/>
            <person name="Morin E."/>
            <person name="Murat C."/>
            <person name="Nagy L.G."/>
            <person name="Nolan M."/>
            <person name="Ohm R.A."/>
            <person name="Patyshakuliyeva A."/>
            <person name="Rokas A."/>
            <person name="Ruiz-Duenas F.J."/>
            <person name="Sabat G."/>
            <person name="Salamov A."/>
            <person name="Samejima M."/>
            <person name="Schmutz J."/>
            <person name="Slot J.C."/>
            <person name="St John F."/>
            <person name="Stenlid J."/>
            <person name="Sun H."/>
            <person name="Sun S."/>
            <person name="Syed K."/>
            <person name="Tsang A."/>
            <person name="Wiebenga A."/>
            <person name="Young D."/>
            <person name="Pisabarro A."/>
            <person name="Eastwood D.C."/>
            <person name="Martin F."/>
            <person name="Cullen D."/>
            <person name="Grigoriev I.V."/>
            <person name="Hibbett D.S."/>
        </authorList>
    </citation>
    <scope>NUCLEOTIDE SEQUENCE [LARGE SCALE GENOMIC DNA]</scope>
    <source>
        <strain evidence="4 5">ATCC 11539</strain>
    </source>
</reference>
<dbReference type="GO" id="GO:0015035">
    <property type="term" value="F:protein-disulfide reductase activity"/>
    <property type="evidence" value="ECO:0007669"/>
    <property type="project" value="TreeGrafter"/>
</dbReference>
<dbReference type="STRING" id="670483.S7RNW6"/>
<dbReference type="PANTHER" id="PTHR45815:SF3">
    <property type="entry name" value="PROTEIN DISULFIDE-ISOMERASE A6"/>
    <property type="match status" value="1"/>
</dbReference>
<evidence type="ECO:0000256" key="2">
    <source>
        <dbReference type="SAM" id="SignalP"/>
    </source>
</evidence>
<dbReference type="GO" id="GO:0034976">
    <property type="term" value="P:response to endoplasmic reticulum stress"/>
    <property type="evidence" value="ECO:0007669"/>
    <property type="project" value="TreeGrafter"/>
</dbReference>
<feature type="compositionally biased region" description="Basic and acidic residues" evidence="1">
    <location>
        <begin position="299"/>
        <end position="310"/>
    </location>
</feature>
<dbReference type="PROSITE" id="PS51352">
    <property type="entry name" value="THIOREDOXIN_2"/>
    <property type="match status" value="1"/>
</dbReference>
<dbReference type="KEGG" id="gtr:GLOTRDRAFT_115567"/>
<dbReference type="OMA" id="PWIEQSA"/>
<evidence type="ECO:0000313" key="4">
    <source>
        <dbReference type="EMBL" id="EPQ56225.1"/>
    </source>
</evidence>
<dbReference type="GeneID" id="19300061"/>
<sequence>MLLPQLIAFGLALAPSLASAALFPKDTLVKSIDEKGFRKVMKQNQTSVVAFVAPWCGYCQRMAPEYSKAAVGLHPLVPLYAVDCDADKNKALCAEQGVKGFPTVKLYPRGNQLPAVSFDSNERTANAFFYWASQKVPYTVRRLAQVEDVEDWAAQKTSKPRAVLLSKEKKIPLLWRVLSNKYRDEMAFGHHVGKKGKSAAALGVKGGGDESKSKVILYAPGSTKAALYEGVLKMDPLSEFFDAVIDGTADLKVPKEPEEVPVTDTPVPNAEQIVLNTPPSQSEKEADAVPTAPSPEPAKAVETEAHHADDDAVPPPEPVEKVVDESASRHAKEEL</sequence>
<feature type="chain" id="PRO_5004544605" evidence="2">
    <location>
        <begin position="21"/>
        <end position="335"/>
    </location>
</feature>
<dbReference type="EMBL" id="KB469300">
    <property type="protein sequence ID" value="EPQ56225.1"/>
    <property type="molecule type" value="Genomic_DNA"/>
</dbReference>
<dbReference type="eggNOG" id="KOG0191">
    <property type="taxonomic scope" value="Eukaryota"/>
</dbReference>
<dbReference type="InterPro" id="IPR013766">
    <property type="entry name" value="Thioredoxin_domain"/>
</dbReference>